<feature type="domain" description="EamA" evidence="7">
    <location>
        <begin position="7"/>
        <end position="140"/>
    </location>
</feature>
<keyword evidence="4 6" id="KW-1133">Transmembrane helix</keyword>
<sequence length="311" mass="33573">MEKNTARGHLAALLTIAIWGTTFISTKVLLEDFQPVEILFIRFLMGYLALWIACPRCLRGVTGRQEGSFALAGLCGVCLYYLLENIALTYTMASNVGVIISVSPCFTALLTHFLMRGEDRLRPTFFAGFAVAMAGICLISFNGSALALDLRGDLLALLAAFVWACYALLTRRIGVLGCPTVLTTRRTFFYGLVFMLPALALSDARPDLARLLDPVDLGNLLFLGLGASALCFVTWNVAVRELGAVRTSVYIYLVPVITVAASVAILDEPFTWATGAGTALTLMGLLLSEGRFQRKEGTHHGTGAGQMRSGD</sequence>
<accession>A0A9D2LIC9</accession>
<dbReference type="Pfam" id="PF00892">
    <property type="entry name" value="EamA"/>
    <property type="match status" value="2"/>
</dbReference>
<feature type="transmembrane region" description="Helical" evidence="6">
    <location>
        <begin position="36"/>
        <end position="54"/>
    </location>
</feature>
<proteinExistence type="inferred from homology"/>
<evidence type="ECO:0000256" key="4">
    <source>
        <dbReference type="ARBA" id="ARBA00022989"/>
    </source>
</evidence>
<feature type="transmembrane region" description="Helical" evidence="6">
    <location>
        <begin position="217"/>
        <end position="237"/>
    </location>
</feature>
<feature type="transmembrane region" description="Helical" evidence="6">
    <location>
        <begin position="154"/>
        <end position="175"/>
    </location>
</feature>
<comment type="subcellular location">
    <subcellularLocation>
        <location evidence="1">Membrane</location>
        <topology evidence="1">Multi-pass membrane protein</topology>
    </subcellularLocation>
</comment>
<feature type="transmembrane region" description="Helical" evidence="6">
    <location>
        <begin position="249"/>
        <end position="266"/>
    </location>
</feature>
<comment type="caution">
    <text evidence="8">The sequence shown here is derived from an EMBL/GenBank/DDBJ whole genome shotgun (WGS) entry which is preliminary data.</text>
</comment>
<feature type="transmembrane region" description="Helical" evidence="6">
    <location>
        <begin position="126"/>
        <end position="148"/>
    </location>
</feature>
<dbReference type="Gene3D" id="1.10.3730.20">
    <property type="match status" value="1"/>
</dbReference>
<reference evidence="8" key="2">
    <citation type="submission" date="2021-04" db="EMBL/GenBank/DDBJ databases">
        <authorList>
            <person name="Gilroy R."/>
        </authorList>
    </citation>
    <scope>NUCLEOTIDE SEQUENCE</scope>
    <source>
        <strain evidence="8">ChiBcec18-1249</strain>
    </source>
</reference>
<comment type="similarity">
    <text evidence="2">Belongs to the EamA transporter family.</text>
</comment>
<dbReference type="EMBL" id="DWZJ01000039">
    <property type="protein sequence ID" value="HJB13046.1"/>
    <property type="molecule type" value="Genomic_DNA"/>
</dbReference>
<dbReference type="GO" id="GO:0016020">
    <property type="term" value="C:membrane"/>
    <property type="evidence" value="ECO:0007669"/>
    <property type="project" value="UniProtKB-SubCell"/>
</dbReference>
<dbReference type="AlphaFoldDB" id="A0A9D2LIC9"/>
<feature type="transmembrane region" description="Helical" evidence="6">
    <location>
        <begin position="95"/>
        <end position="114"/>
    </location>
</feature>
<keyword evidence="5 6" id="KW-0472">Membrane</keyword>
<evidence type="ECO:0000256" key="3">
    <source>
        <dbReference type="ARBA" id="ARBA00022692"/>
    </source>
</evidence>
<evidence type="ECO:0000256" key="5">
    <source>
        <dbReference type="ARBA" id="ARBA00023136"/>
    </source>
</evidence>
<dbReference type="InterPro" id="IPR000620">
    <property type="entry name" value="EamA_dom"/>
</dbReference>
<feature type="transmembrane region" description="Helical" evidence="6">
    <location>
        <begin position="12"/>
        <end position="30"/>
    </location>
</feature>
<name>A0A9D2LIC9_9FIRM</name>
<dbReference type="SUPFAM" id="SSF103481">
    <property type="entry name" value="Multidrug resistance efflux transporter EmrE"/>
    <property type="match status" value="2"/>
</dbReference>
<evidence type="ECO:0000256" key="1">
    <source>
        <dbReference type="ARBA" id="ARBA00004141"/>
    </source>
</evidence>
<evidence type="ECO:0000259" key="7">
    <source>
        <dbReference type="Pfam" id="PF00892"/>
    </source>
</evidence>
<dbReference type="Proteomes" id="UP000823824">
    <property type="component" value="Unassembled WGS sequence"/>
</dbReference>
<evidence type="ECO:0000313" key="8">
    <source>
        <dbReference type="EMBL" id="HJB13046.1"/>
    </source>
</evidence>
<dbReference type="PANTHER" id="PTHR32322:SF2">
    <property type="entry name" value="EAMA DOMAIN-CONTAINING PROTEIN"/>
    <property type="match status" value="1"/>
</dbReference>
<dbReference type="InterPro" id="IPR037185">
    <property type="entry name" value="EmrE-like"/>
</dbReference>
<gene>
    <name evidence="8" type="ORF">H9787_04980</name>
</gene>
<feature type="transmembrane region" description="Helical" evidence="6">
    <location>
        <begin position="66"/>
        <end position="83"/>
    </location>
</feature>
<feature type="transmembrane region" description="Helical" evidence="6">
    <location>
        <begin position="187"/>
        <end position="205"/>
    </location>
</feature>
<evidence type="ECO:0000313" key="9">
    <source>
        <dbReference type="Proteomes" id="UP000823824"/>
    </source>
</evidence>
<feature type="domain" description="EamA" evidence="7">
    <location>
        <begin position="151"/>
        <end position="287"/>
    </location>
</feature>
<keyword evidence="3 6" id="KW-0812">Transmembrane</keyword>
<protein>
    <submittedName>
        <fullName evidence="8">DMT family transporter</fullName>
    </submittedName>
</protein>
<dbReference type="PANTHER" id="PTHR32322">
    <property type="entry name" value="INNER MEMBRANE TRANSPORTER"/>
    <property type="match status" value="1"/>
</dbReference>
<feature type="transmembrane region" description="Helical" evidence="6">
    <location>
        <begin position="272"/>
        <end position="288"/>
    </location>
</feature>
<evidence type="ECO:0000256" key="2">
    <source>
        <dbReference type="ARBA" id="ARBA00007362"/>
    </source>
</evidence>
<reference evidence="8" key="1">
    <citation type="journal article" date="2021" name="PeerJ">
        <title>Extensive microbial diversity within the chicken gut microbiome revealed by metagenomics and culture.</title>
        <authorList>
            <person name="Gilroy R."/>
            <person name="Ravi A."/>
            <person name="Getino M."/>
            <person name="Pursley I."/>
            <person name="Horton D.L."/>
            <person name="Alikhan N.F."/>
            <person name="Baker D."/>
            <person name="Gharbi K."/>
            <person name="Hall N."/>
            <person name="Watson M."/>
            <person name="Adriaenssens E.M."/>
            <person name="Foster-Nyarko E."/>
            <person name="Jarju S."/>
            <person name="Secka A."/>
            <person name="Antonio M."/>
            <person name="Oren A."/>
            <person name="Chaudhuri R.R."/>
            <person name="La Ragione R."/>
            <person name="Hildebrand F."/>
            <person name="Pallen M.J."/>
        </authorList>
    </citation>
    <scope>NUCLEOTIDE SEQUENCE</scope>
    <source>
        <strain evidence="8">ChiBcec18-1249</strain>
    </source>
</reference>
<dbReference type="InterPro" id="IPR050638">
    <property type="entry name" value="AA-Vitamin_Transporters"/>
</dbReference>
<evidence type="ECO:0000256" key="6">
    <source>
        <dbReference type="SAM" id="Phobius"/>
    </source>
</evidence>
<organism evidence="8 9">
    <name type="scientific">Candidatus Oscillibacter excrementigallinarum</name>
    <dbReference type="NCBI Taxonomy" id="2838716"/>
    <lineage>
        <taxon>Bacteria</taxon>
        <taxon>Bacillati</taxon>
        <taxon>Bacillota</taxon>
        <taxon>Clostridia</taxon>
        <taxon>Eubacteriales</taxon>
        <taxon>Oscillospiraceae</taxon>
        <taxon>Oscillibacter</taxon>
    </lineage>
</organism>